<dbReference type="InterPro" id="IPR002591">
    <property type="entry name" value="Phosphodiest/P_Trfase"/>
</dbReference>
<protein>
    <submittedName>
        <fullName evidence="1">Type I phosphodiesterase/nucleotide pyrophosphatase</fullName>
    </submittedName>
</protein>
<dbReference type="Gene3D" id="3.40.720.10">
    <property type="entry name" value="Alkaline Phosphatase, subunit A"/>
    <property type="match status" value="1"/>
</dbReference>
<proteinExistence type="predicted"/>
<dbReference type="GO" id="GO:0016787">
    <property type="term" value="F:hydrolase activity"/>
    <property type="evidence" value="ECO:0007669"/>
    <property type="project" value="UniProtKB-ARBA"/>
</dbReference>
<dbReference type="Pfam" id="PF01663">
    <property type="entry name" value="Phosphodiest"/>
    <property type="match status" value="1"/>
</dbReference>
<evidence type="ECO:0000313" key="1">
    <source>
        <dbReference type="EMBL" id="ADG89086.1"/>
    </source>
</evidence>
<accession>D6Y3Y4</accession>
<dbReference type="SUPFAM" id="SSF53649">
    <property type="entry name" value="Alkaline phosphatase-like"/>
    <property type="match status" value="1"/>
</dbReference>
<dbReference type="KEGG" id="tbi:Tbis_2382"/>
<dbReference type="PANTHER" id="PTHR10151:SF120">
    <property type="entry name" value="BIS(5'-ADENOSYL)-TRIPHOSPHATASE"/>
    <property type="match status" value="1"/>
</dbReference>
<dbReference type="STRING" id="469371.Tbis_2382"/>
<dbReference type="HOGENOM" id="CLU_039939_0_0_11"/>
<dbReference type="EMBL" id="CP001874">
    <property type="protein sequence ID" value="ADG89086.1"/>
    <property type="molecule type" value="Genomic_DNA"/>
</dbReference>
<gene>
    <name evidence="1" type="ordered locus">Tbis_2382</name>
</gene>
<organism evidence="1 2">
    <name type="scientific">Thermobispora bispora (strain ATCC 19993 / DSM 43833 / CBS 139.67 / JCM 10125 / KCTC 9307 / NBRC 14880 / R51)</name>
    <dbReference type="NCBI Taxonomy" id="469371"/>
    <lineage>
        <taxon>Bacteria</taxon>
        <taxon>Bacillati</taxon>
        <taxon>Actinomycetota</taxon>
        <taxon>Actinomycetes</taxon>
        <taxon>Streptosporangiales</taxon>
        <taxon>Streptosporangiaceae</taxon>
        <taxon>Thermobispora</taxon>
    </lineage>
</organism>
<dbReference type="InterPro" id="IPR017850">
    <property type="entry name" value="Alkaline_phosphatase_core_sf"/>
</dbReference>
<dbReference type="AlphaFoldDB" id="D6Y3Y4"/>
<dbReference type="PANTHER" id="PTHR10151">
    <property type="entry name" value="ECTONUCLEOTIDE PYROPHOSPHATASE/PHOSPHODIESTERASE"/>
    <property type="match status" value="1"/>
</dbReference>
<reference evidence="1 2" key="1">
    <citation type="submission" date="2010-01" db="EMBL/GenBank/DDBJ databases">
        <title>The complete genome of Thermobispora bispora DSM 43833.</title>
        <authorList>
            <consortium name="US DOE Joint Genome Institute (JGI-PGF)"/>
            <person name="Lucas S."/>
            <person name="Copeland A."/>
            <person name="Lapidus A."/>
            <person name="Glavina del Rio T."/>
            <person name="Dalin E."/>
            <person name="Tice H."/>
            <person name="Bruce D."/>
            <person name="Goodwin L."/>
            <person name="Pitluck S."/>
            <person name="Kyrpides N."/>
            <person name="Mavromatis K."/>
            <person name="Ivanova N."/>
            <person name="Mikhailova N."/>
            <person name="Chertkov O."/>
            <person name="Brettin T."/>
            <person name="Detter J.C."/>
            <person name="Han C."/>
            <person name="Larimer F."/>
            <person name="Land M."/>
            <person name="Hauser L."/>
            <person name="Markowitz V."/>
            <person name="Cheng J.-F."/>
            <person name="Hugenholtz P."/>
            <person name="Woyke T."/>
            <person name="Wu D."/>
            <person name="Jando M."/>
            <person name="Schneider S."/>
            <person name="Klenk H.-P."/>
            <person name="Eisen J.A."/>
        </authorList>
    </citation>
    <scope>NUCLEOTIDE SEQUENCE [LARGE SCALE GENOMIC DNA]</scope>
    <source>
        <strain evidence="2">ATCC 19993 / DSM 43833 / CBS 139.67 / JCM 10125 / KCTC 9307 / NBRC 14880 / R51</strain>
    </source>
</reference>
<evidence type="ECO:0000313" key="2">
    <source>
        <dbReference type="Proteomes" id="UP000006640"/>
    </source>
</evidence>
<dbReference type="eggNOG" id="COG1524">
    <property type="taxonomic scope" value="Bacteria"/>
</dbReference>
<sequence>MTDAQHRPPSGTGAPVGERAVPFAPAYGEASLADLSRSLLACLGLPVPNPLGLEPAGRVCLLLVDGMGADLLDAHPGCAPFLTAHPRRTLTAGFPSSTPTSLATLGTGAVPGEHGIVGVQMAVPGEGRLLHCLRWTAPGGPPIDPDAWQPAETAYQRLAAHGIEPVYVAPPYFRDTGLTRAVYRGTRHWGADTVDDRVEGARRALQESRFVIVYYGEVDLFGHLKGWGTPEWLEQVAIVDRMAERIADGLPPGSVLYVTADHGMVNAGERIDFDARADLQEGVRLLGGDGRARHVYTVPGATADVLAAWRAALHGRAWVVTREEAVEAGWFGKVVKREWLGRIGDVLAVSYGDTVVIASEREPLESRLIGVHGSLTPAEQNVPLIEIRR</sequence>
<name>D6Y3Y4_THEBD</name>
<dbReference type="Proteomes" id="UP000006640">
    <property type="component" value="Chromosome"/>
</dbReference>
<keyword evidence="2" id="KW-1185">Reference proteome</keyword>